<keyword evidence="1" id="KW-1133">Transmembrane helix</keyword>
<comment type="caution">
    <text evidence="2">The sequence shown here is derived from an EMBL/GenBank/DDBJ whole genome shotgun (WGS) entry which is preliminary data.</text>
</comment>
<gene>
    <name evidence="2" type="ORF">BAU25_14485</name>
</gene>
<feature type="transmembrane region" description="Helical" evidence="1">
    <location>
        <begin position="98"/>
        <end position="119"/>
    </location>
</feature>
<name>A0A1J9UEJ4_9BACI</name>
<evidence type="ECO:0000256" key="1">
    <source>
        <dbReference type="SAM" id="Phobius"/>
    </source>
</evidence>
<feature type="transmembrane region" description="Helical" evidence="1">
    <location>
        <begin position="161"/>
        <end position="178"/>
    </location>
</feature>
<sequence>MFFYSVMKETIRMKYIWFSILFLLNVSIIVCMFNYFEHAIVKEKTNELETLYKVMSFYNLSTIFIPLTIIFSVYSMSNFFSIYVVYRVNNALKLVSIYYLKLFVFVCFFAGSMIFQLFLMSNMMAVNSISVNYPLLFCVQLFATIFICTICALLQLFLPSLLVIICMITAVLLDRFILHGFLFTNVFYINVFEDATGLFIRLFGGFSIFFISVWILAKKSYVAMNDETEVI</sequence>
<dbReference type="RefSeq" id="WP_071758456.1">
    <property type="nucleotide sequence ID" value="NZ_CBCSIO010000004.1"/>
</dbReference>
<feature type="transmembrane region" description="Helical" evidence="1">
    <location>
        <begin position="15"/>
        <end position="36"/>
    </location>
</feature>
<evidence type="ECO:0000313" key="3">
    <source>
        <dbReference type="Proteomes" id="UP000181873"/>
    </source>
</evidence>
<feature type="transmembrane region" description="Helical" evidence="1">
    <location>
        <begin position="198"/>
        <end position="217"/>
    </location>
</feature>
<keyword evidence="1" id="KW-0472">Membrane</keyword>
<organism evidence="2 3">
    <name type="scientific">Bacillus albus</name>
    <dbReference type="NCBI Taxonomy" id="2026189"/>
    <lineage>
        <taxon>Bacteria</taxon>
        <taxon>Bacillati</taxon>
        <taxon>Bacillota</taxon>
        <taxon>Bacilli</taxon>
        <taxon>Bacillales</taxon>
        <taxon>Bacillaceae</taxon>
        <taxon>Bacillus</taxon>
        <taxon>Bacillus cereus group</taxon>
    </lineage>
</organism>
<dbReference type="Proteomes" id="UP000181873">
    <property type="component" value="Unassembled WGS sequence"/>
</dbReference>
<feature type="transmembrane region" description="Helical" evidence="1">
    <location>
        <begin position="56"/>
        <end position="86"/>
    </location>
</feature>
<accession>A0A1J9UEJ4</accession>
<evidence type="ECO:0000313" key="2">
    <source>
        <dbReference type="EMBL" id="OJD62477.1"/>
    </source>
</evidence>
<keyword evidence="1" id="KW-0812">Transmembrane</keyword>
<dbReference type="EMBL" id="MAOE01000095">
    <property type="protein sequence ID" value="OJD62477.1"/>
    <property type="molecule type" value="Genomic_DNA"/>
</dbReference>
<dbReference type="AlphaFoldDB" id="A0A1J9UEJ4"/>
<reference evidence="2 3" key="1">
    <citation type="submission" date="2016-06" db="EMBL/GenBank/DDBJ databases">
        <title>First insights into the genetic diversity and population structure of in the Bacillus cereus group bacteria from diverse marine environments.</title>
        <authorList>
            <person name="Liu Y."/>
            <person name="Lai Q."/>
            <person name="Shao Z."/>
        </authorList>
    </citation>
    <scope>NUCLEOTIDE SEQUENCE [LARGE SCALE GENOMIC DNA]</scope>
    <source>
        <strain evidence="2 3">N35-10-2</strain>
    </source>
</reference>
<feature type="transmembrane region" description="Helical" evidence="1">
    <location>
        <begin position="131"/>
        <end position="154"/>
    </location>
</feature>
<proteinExistence type="predicted"/>
<protein>
    <submittedName>
        <fullName evidence="2">Uncharacterized protein</fullName>
    </submittedName>
</protein>